<dbReference type="eggNOG" id="COG4452">
    <property type="taxonomic scope" value="Bacteria"/>
</dbReference>
<dbReference type="Pfam" id="PF06123">
    <property type="entry name" value="CreD"/>
    <property type="match status" value="1"/>
</dbReference>
<feature type="region of interest" description="Disordered" evidence="1">
    <location>
        <begin position="1"/>
        <end position="22"/>
    </location>
</feature>
<proteinExistence type="predicted"/>
<keyword evidence="2" id="KW-0472">Membrane</keyword>
<dbReference type="InterPro" id="IPR010364">
    <property type="entry name" value="Uncharacterised_IM_CreD"/>
</dbReference>
<feature type="transmembrane region" description="Helical" evidence="2">
    <location>
        <begin position="413"/>
        <end position="432"/>
    </location>
</feature>
<keyword evidence="2" id="KW-1133">Transmembrane helix</keyword>
<dbReference type="NCBIfam" id="NF008712">
    <property type="entry name" value="PRK11715.1-1"/>
    <property type="match status" value="1"/>
</dbReference>
<evidence type="ECO:0000256" key="1">
    <source>
        <dbReference type="SAM" id="MobiDB-lite"/>
    </source>
</evidence>
<gene>
    <name evidence="3" type="ORF">SAMN02927925_00758</name>
</gene>
<feature type="transmembrane region" description="Helical" evidence="2">
    <location>
        <begin position="334"/>
        <end position="353"/>
    </location>
</feature>
<dbReference type="AlphaFoldDB" id="A0A1G4VDP5"/>
<feature type="transmembrane region" description="Helical" evidence="2">
    <location>
        <begin position="35"/>
        <end position="52"/>
    </location>
</feature>
<dbReference type="PIRSF" id="PIRSF004548">
    <property type="entry name" value="CreD"/>
    <property type="match status" value="1"/>
</dbReference>
<dbReference type="GO" id="GO:0005886">
    <property type="term" value="C:plasma membrane"/>
    <property type="evidence" value="ECO:0007669"/>
    <property type="project" value="TreeGrafter"/>
</dbReference>
<dbReference type="Proteomes" id="UP000182124">
    <property type="component" value="Unassembled WGS sequence"/>
</dbReference>
<feature type="compositionally biased region" description="Low complexity" evidence="1">
    <location>
        <begin position="1"/>
        <end position="17"/>
    </location>
</feature>
<reference evidence="3 4" key="1">
    <citation type="submission" date="2016-10" db="EMBL/GenBank/DDBJ databases">
        <authorList>
            <person name="de Groot N.N."/>
        </authorList>
    </citation>
    <scope>NUCLEOTIDE SEQUENCE [LARGE SCALE GENOMIC DNA]</scope>
    <source>
        <strain evidence="3 4">CGMCC 1.3801</strain>
    </source>
</reference>
<organism evidence="3 4">
    <name type="scientific">Flavobacterium saliperosum</name>
    <dbReference type="NCBI Taxonomy" id="329186"/>
    <lineage>
        <taxon>Bacteria</taxon>
        <taxon>Pseudomonadati</taxon>
        <taxon>Bacteroidota</taxon>
        <taxon>Flavobacteriia</taxon>
        <taxon>Flavobacteriales</taxon>
        <taxon>Flavobacteriaceae</taxon>
        <taxon>Flavobacterium</taxon>
    </lineage>
</organism>
<evidence type="ECO:0000256" key="2">
    <source>
        <dbReference type="SAM" id="Phobius"/>
    </source>
</evidence>
<evidence type="ECO:0000313" key="3">
    <source>
        <dbReference type="EMBL" id="SCX05147.1"/>
    </source>
</evidence>
<accession>A0A1G4VDP5</accession>
<name>A0A1G4VDP5_9FLAO</name>
<dbReference type="EMBL" id="FMTY01000002">
    <property type="protein sequence ID" value="SCX05147.1"/>
    <property type="molecule type" value="Genomic_DNA"/>
</dbReference>
<keyword evidence="2" id="KW-0812">Transmembrane</keyword>
<dbReference type="STRING" id="329186.SAMN02927925_00758"/>
<evidence type="ECO:0000313" key="4">
    <source>
        <dbReference type="Proteomes" id="UP000182124"/>
    </source>
</evidence>
<feature type="transmembrane region" description="Helical" evidence="2">
    <location>
        <begin position="359"/>
        <end position="380"/>
    </location>
</feature>
<feature type="transmembrane region" description="Helical" evidence="2">
    <location>
        <begin position="387"/>
        <end position="407"/>
    </location>
</feature>
<protein>
    <submittedName>
        <fullName evidence="3">Inner membrane protein</fullName>
    </submittedName>
</protein>
<dbReference type="PANTHER" id="PTHR30092">
    <property type="entry name" value="INNER MEMBRANE PROTEIN CRED"/>
    <property type="match status" value="1"/>
</dbReference>
<sequence>MENQNQNPMENQNQNQPALNTANKGSFLQSTTAKMIMVGVLTLVLLIPLQYVKELIYERSERKKEVVSEVTQLWGEDVFFYGPILKVPYKSYTETAVLDSKTKQTVIQRNTSISYAFFFPETLNNTSDIKKNSSLKRGIYNNVVFTAEMKFNGNFGKPNFEKLGIKEADLLWDKAALVVKTTNLKSIKSDLNIKLNNQTFTFESKEEEDNFYGTLETGAFDYKTLAANNKLDFNFTMKYNGSNSVKFIPIGKTTQISLNSDWESPSFEGMFAANDTTKTISNKGFHADWKILHINRSFSQQYDSKIPNLNGYSFGVKLIETVDEYQQNERASKYGFLVIGLTFLIFFLIQSVNKINIHIFQYTMLGLALIMFYTLLISITEHSSFSLAYLIASVAVIGMIVLYSVSILKTKKFPLFIGLSLAGLYSFIYVIIQLENYALLVGSIGLFIILGLVMYFSRKIDWNNTAN</sequence>
<feature type="transmembrane region" description="Helical" evidence="2">
    <location>
        <begin position="437"/>
        <end position="457"/>
    </location>
</feature>
<dbReference type="PANTHER" id="PTHR30092:SF0">
    <property type="entry name" value="INNER MEMBRANE PROTEIN CRED"/>
    <property type="match status" value="1"/>
</dbReference>